<organism evidence="1 2">
    <name type="scientific">Romanomermis culicivorax</name>
    <name type="common">Nematode worm</name>
    <dbReference type="NCBI Taxonomy" id="13658"/>
    <lineage>
        <taxon>Eukaryota</taxon>
        <taxon>Metazoa</taxon>
        <taxon>Ecdysozoa</taxon>
        <taxon>Nematoda</taxon>
        <taxon>Enoplea</taxon>
        <taxon>Dorylaimia</taxon>
        <taxon>Mermithida</taxon>
        <taxon>Mermithoidea</taxon>
        <taxon>Mermithidae</taxon>
        <taxon>Romanomermis</taxon>
    </lineage>
</organism>
<name>A0A915HJ05_ROMCU</name>
<sequence>MPLDSSHADSQSSEILLALPALPSTSTTAMVSALDAQASAQPTSTTNMVMLSKEIASVAPIVSPWIVQWAASSHTADAPCHIGSSICQLDILIPSMKTFVKKYALTRAFQIPIKIGSVNANALIDISAQCLVLFSGLVKCAFNKQSLVENKDKNNTY</sequence>
<protein>
    <submittedName>
        <fullName evidence="2">Uncharacterized protein</fullName>
    </submittedName>
</protein>
<accession>A0A915HJ05</accession>
<reference evidence="2" key="1">
    <citation type="submission" date="2022-11" db="UniProtKB">
        <authorList>
            <consortium name="WormBaseParasite"/>
        </authorList>
    </citation>
    <scope>IDENTIFICATION</scope>
</reference>
<keyword evidence="1" id="KW-1185">Reference proteome</keyword>
<dbReference type="Proteomes" id="UP000887565">
    <property type="component" value="Unplaced"/>
</dbReference>
<evidence type="ECO:0000313" key="1">
    <source>
        <dbReference type="Proteomes" id="UP000887565"/>
    </source>
</evidence>
<dbReference type="WBParaSite" id="nRc.2.0.1.t01570-RA">
    <property type="protein sequence ID" value="nRc.2.0.1.t01570-RA"/>
    <property type="gene ID" value="nRc.2.0.1.g01570"/>
</dbReference>
<evidence type="ECO:0000313" key="2">
    <source>
        <dbReference type="WBParaSite" id="nRc.2.0.1.t01570-RA"/>
    </source>
</evidence>
<proteinExistence type="predicted"/>
<dbReference type="AlphaFoldDB" id="A0A915HJ05"/>